<comment type="caution">
    <text evidence="13">The sequence shown here is derived from an EMBL/GenBank/DDBJ whole genome shotgun (WGS) entry which is preliminary data.</text>
</comment>
<evidence type="ECO:0000256" key="3">
    <source>
        <dbReference type="ARBA" id="ARBA00012744"/>
    </source>
</evidence>
<feature type="signal peptide" evidence="11">
    <location>
        <begin position="1"/>
        <end position="18"/>
    </location>
</feature>
<dbReference type="InterPro" id="IPR017853">
    <property type="entry name" value="GH"/>
</dbReference>
<evidence type="ECO:0000313" key="14">
    <source>
        <dbReference type="Proteomes" id="UP000256328"/>
    </source>
</evidence>
<evidence type="ECO:0000256" key="9">
    <source>
        <dbReference type="ARBA" id="ARBA00023326"/>
    </source>
</evidence>
<keyword evidence="9" id="KW-0624">Polysaccharide degradation</keyword>
<evidence type="ECO:0000256" key="6">
    <source>
        <dbReference type="ARBA" id="ARBA00023180"/>
    </source>
</evidence>
<dbReference type="OrthoDB" id="2123594at2759"/>
<dbReference type="InterPro" id="IPR051915">
    <property type="entry name" value="Cellulose_Degrad_GH3"/>
</dbReference>
<comment type="catalytic activity">
    <reaction evidence="1">
        <text>Hydrolysis of terminal, non-reducing beta-D-glucosyl residues with release of beta-D-glucose.</text>
        <dbReference type="EC" id="3.2.1.21"/>
    </reaction>
</comment>
<evidence type="ECO:0000256" key="11">
    <source>
        <dbReference type="SAM" id="SignalP"/>
    </source>
</evidence>
<dbReference type="PRINTS" id="PR00133">
    <property type="entry name" value="GLHYDRLASE3"/>
</dbReference>
<evidence type="ECO:0000256" key="7">
    <source>
        <dbReference type="ARBA" id="ARBA00023277"/>
    </source>
</evidence>
<evidence type="ECO:0000256" key="2">
    <source>
        <dbReference type="ARBA" id="ARBA00005336"/>
    </source>
</evidence>
<keyword evidence="8" id="KW-0326">Glycosidase</keyword>
<dbReference type="SMART" id="SM01217">
    <property type="entry name" value="Fn3_like"/>
    <property type="match status" value="1"/>
</dbReference>
<dbReference type="InterPro" id="IPR036962">
    <property type="entry name" value="Glyco_hydro_3_N_sf"/>
</dbReference>
<dbReference type="Pfam" id="PF14310">
    <property type="entry name" value="Fn3-like"/>
    <property type="match status" value="1"/>
</dbReference>
<dbReference type="Proteomes" id="UP000256328">
    <property type="component" value="Unassembled WGS sequence"/>
</dbReference>
<dbReference type="GO" id="GO:0008422">
    <property type="term" value="F:beta-glucosidase activity"/>
    <property type="evidence" value="ECO:0007669"/>
    <property type="project" value="UniProtKB-EC"/>
</dbReference>
<comment type="similarity">
    <text evidence="2">Belongs to the glycosyl hydrolase 3 family.</text>
</comment>
<dbReference type="SUPFAM" id="SSF51445">
    <property type="entry name" value="(Trans)glycosidases"/>
    <property type="match status" value="1"/>
</dbReference>
<dbReference type="InterPro" id="IPR026891">
    <property type="entry name" value="Fn3-like"/>
</dbReference>
<keyword evidence="14" id="KW-1185">Reference proteome</keyword>
<dbReference type="EMBL" id="PDLN01000018">
    <property type="protein sequence ID" value="RDW61546.1"/>
    <property type="molecule type" value="Genomic_DNA"/>
</dbReference>
<dbReference type="Gene3D" id="3.20.20.300">
    <property type="entry name" value="Glycoside hydrolase, family 3, N-terminal domain"/>
    <property type="match status" value="1"/>
</dbReference>
<feature type="region of interest" description="Disordered" evidence="10">
    <location>
        <begin position="886"/>
        <end position="912"/>
    </location>
</feature>
<keyword evidence="5" id="KW-0378">Hydrolase</keyword>
<dbReference type="InterPro" id="IPR001764">
    <property type="entry name" value="Glyco_hydro_3_N"/>
</dbReference>
<evidence type="ECO:0000259" key="12">
    <source>
        <dbReference type="SMART" id="SM01217"/>
    </source>
</evidence>
<dbReference type="PANTHER" id="PTHR30620:SF117">
    <property type="entry name" value="BETA-1,4-XYLOSIDASE (EUROFUNG)"/>
    <property type="match status" value="1"/>
</dbReference>
<keyword evidence="6" id="KW-0325">Glycoprotein</keyword>
<dbReference type="InterPro" id="IPR029058">
    <property type="entry name" value="AB_hydrolase_fold"/>
</dbReference>
<keyword evidence="7" id="KW-0119">Carbohydrate metabolism</keyword>
<dbReference type="InterPro" id="IPR036881">
    <property type="entry name" value="Glyco_hydro_3_C_sf"/>
</dbReference>
<reference evidence="13 14" key="1">
    <citation type="journal article" date="2018" name="IMA Fungus">
        <title>IMA Genome-F 9: Draft genome sequence of Annulohypoxylon stygium, Aspergillus mulundensis, Berkeleyomyces basicola (syn. Thielaviopsis basicola), Ceratocystis smalleyi, two Cercospora beticola strains, Coleophoma cylindrospora, Fusarium fracticaudum, Phialophora cf. hyalina, and Morchella septimelata.</title>
        <authorList>
            <person name="Wingfield B.D."/>
            <person name="Bills G.F."/>
            <person name="Dong Y."/>
            <person name="Huang W."/>
            <person name="Nel W.J."/>
            <person name="Swalarsk-Parry B.S."/>
            <person name="Vaghefi N."/>
            <person name="Wilken P.M."/>
            <person name="An Z."/>
            <person name="de Beer Z.W."/>
            <person name="De Vos L."/>
            <person name="Chen L."/>
            <person name="Duong T.A."/>
            <person name="Gao Y."/>
            <person name="Hammerbacher A."/>
            <person name="Kikkert J.R."/>
            <person name="Li Y."/>
            <person name="Li H."/>
            <person name="Li K."/>
            <person name="Li Q."/>
            <person name="Liu X."/>
            <person name="Ma X."/>
            <person name="Naidoo K."/>
            <person name="Pethybridge S.J."/>
            <person name="Sun J."/>
            <person name="Steenkamp E.T."/>
            <person name="van der Nest M.A."/>
            <person name="van Wyk S."/>
            <person name="Wingfield M.J."/>
            <person name="Xiong C."/>
            <person name="Yue Q."/>
            <person name="Zhang X."/>
        </authorList>
    </citation>
    <scope>NUCLEOTIDE SEQUENCE [LARGE SCALE GENOMIC DNA]</scope>
    <source>
        <strain evidence="13 14">BP5796</strain>
    </source>
</reference>
<dbReference type="Gene3D" id="3.40.50.1820">
    <property type="entry name" value="alpha/beta hydrolase"/>
    <property type="match status" value="1"/>
</dbReference>
<proteinExistence type="inferred from homology"/>
<dbReference type="Gene3D" id="2.60.40.10">
    <property type="entry name" value="Immunoglobulins"/>
    <property type="match status" value="1"/>
</dbReference>
<dbReference type="Pfam" id="PF00933">
    <property type="entry name" value="Glyco_hydro_3"/>
    <property type="match status" value="1"/>
</dbReference>
<accession>A0A3D8QI72</accession>
<dbReference type="Pfam" id="PF01915">
    <property type="entry name" value="Glyco_hydro_3_C"/>
    <property type="match status" value="1"/>
</dbReference>
<dbReference type="FunFam" id="3.40.50.1700:FF:000009">
    <property type="entry name" value="Periplasmic beta-glucosidase"/>
    <property type="match status" value="1"/>
</dbReference>
<evidence type="ECO:0000256" key="1">
    <source>
        <dbReference type="ARBA" id="ARBA00000448"/>
    </source>
</evidence>
<dbReference type="SUPFAM" id="SSF52279">
    <property type="entry name" value="Beta-D-glucan exohydrolase, C-terminal domain"/>
    <property type="match status" value="1"/>
</dbReference>
<dbReference type="InterPro" id="IPR002772">
    <property type="entry name" value="Glyco_hydro_3_C"/>
</dbReference>
<evidence type="ECO:0000256" key="5">
    <source>
        <dbReference type="ARBA" id="ARBA00022801"/>
    </source>
</evidence>
<feature type="chain" id="PRO_5017720465" description="beta-glucosidase" evidence="11">
    <location>
        <begin position="19"/>
        <end position="1112"/>
    </location>
</feature>
<keyword evidence="4 11" id="KW-0732">Signal</keyword>
<organism evidence="13 14">
    <name type="scientific">Coleophoma crateriformis</name>
    <dbReference type="NCBI Taxonomy" id="565419"/>
    <lineage>
        <taxon>Eukaryota</taxon>
        <taxon>Fungi</taxon>
        <taxon>Dikarya</taxon>
        <taxon>Ascomycota</taxon>
        <taxon>Pezizomycotina</taxon>
        <taxon>Leotiomycetes</taxon>
        <taxon>Helotiales</taxon>
        <taxon>Dermateaceae</taxon>
        <taxon>Coleophoma</taxon>
    </lineage>
</organism>
<dbReference type="SUPFAM" id="SSF53474">
    <property type="entry name" value="alpha/beta-Hydrolases"/>
    <property type="match status" value="1"/>
</dbReference>
<dbReference type="EC" id="3.2.1.21" evidence="3"/>
<name>A0A3D8QI72_9HELO</name>
<dbReference type="Gene3D" id="3.40.50.1700">
    <property type="entry name" value="Glycoside hydrolase family 3 C-terminal domain"/>
    <property type="match status" value="1"/>
</dbReference>
<evidence type="ECO:0000256" key="4">
    <source>
        <dbReference type="ARBA" id="ARBA00022729"/>
    </source>
</evidence>
<dbReference type="AlphaFoldDB" id="A0A3D8QI72"/>
<dbReference type="FunFam" id="3.20.20.300:FF:000007">
    <property type="entry name" value="Lysosomal beta glucosidase"/>
    <property type="match status" value="1"/>
</dbReference>
<dbReference type="FunFam" id="2.60.40.10:FF:000495">
    <property type="entry name" value="Periplasmic beta-glucosidase"/>
    <property type="match status" value="1"/>
</dbReference>
<evidence type="ECO:0000256" key="8">
    <source>
        <dbReference type="ARBA" id="ARBA00023295"/>
    </source>
</evidence>
<gene>
    <name evidence="13" type="ORF">BP5796_11438</name>
</gene>
<sequence length="1112" mass="121301">MRVLLTLLVSATLRVVVAKVANSTTPLYKDPSQSVNDRVSDLLSRMTIQDKTSQLIQGDISNWINTTTNAFNESGLVWNMATRAGTDTGKSYPVPQQWIAEGIKTAQDYLLYNTSLGIPALVQTEGIHGFLIGNATIFNSPIAHACSWNPALVEKMGVAIAQEATALGVNQIFGPLGDLARELRYGRVEEGFGEDAYLSGEMGYSYVKGLQSLNVSATVKHFAAYGTPEQGLNTGPVHGGERELRTTYLPSYKRMIIDGGAYSIMSAYSSYDGVALIANYHILTEILRDEWDYDYWVTSDAGATDRVCNAFKMCESTPLDKEAVTMYVLPAGNDVEMGGGSYNFENIPDLVESGKLSIDVVDTAVSRLLRAKFAMGLFENPYTAVPASESASLIHTPANIALARELDAESIVLLENHNETLPLSKSAKVALIGPMADFMNYGDYVVNGSQYRGVTPLAGLQAASTGSITYALGCERWSNDQSGFEEAIKVAEAADVAVVMVGTWSRDQLQLWQGLNATTGEHVDVSNLNLVGAMPHLVSAIINTGKPTVVVYVSGKPITEPWISKNASALVQQFYPSEQGGNALADVLFGDVNPSGKLSVGFPYDIGTAPIYYDYLNSGRPSAPGMEYPNGTLDFGHQYVLSSPIPLYEFGYGKSYSTFAYSNVTLSKMNVTSTDLITVSVDVTNNSTRDGTEVVQLYVKDLISSVEVPNQSLKGFAKIPIAAGATETVNIPLNVSDVGLWNIKMQYVVEPGDFVVCNKTSLVINIQPSFLVDMPLCDLALQTHSSQTCSLQIMLEPRFSLPSETPRSSKTPLVISGLQIYVYGLENLSESSSTHIAVLYLAHNRTRTYLVTEGIAHEVLHRYKCDVRKKKLELIAVTFNMRNHGDREVSTSCPSSSAADARKTSPDANRTWKNGNEAHGIDLMSLIDGSALDFKLVMTYLPAYLPRFQTFHNIMGGVSLGGHVAWRMPALVADKVEAAIMVVGCPNLTALMLNCLRVDPTVLKTTAEELYKIPYETLAGIMMVEQRTRWPQVLSGLVSEQDAAIDEKFPNIPLLLMGGKQDPLVPVRFTELWVKKHIERNVEFFVQDNTGHSCTKEMVARMAAWLGDLYAK</sequence>
<feature type="domain" description="Fibronectin type III-like" evidence="12">
    <location>
        <begin position="693"/>
        <end position="762"/>
    </location>
</feature>
<dbReference type="GO" id="GO:0009251">
    <property type="term" value="P:glucan catabolic process"/>
    <property type="evidence" value="ECO:0007669"/>
    <property type="project" value="TreeGrafter"/>
</dbReference>
<dbReference type="InterPro" id="IPR013783">
    <property type="entry name" value="Ig-like_fold"/>
</dbReference>
<evidence type="ECO:0000256" key="10">
    <source>
        <dbReference type="SAM" id="MobiDB-lite"/>
    </source>
</evidence>
<dbReference type="PANTHER" id="PTHR30620">
    <property type="entry name" value="PERIPLASMIC BETA-GLUCOSIDASE-RELATED"/>
    <property type="match status" value="1"/>
</dbReference>
<protein>
    <recommendedName>
        <fullName evidence="3">beta-glucosidase</fullName>
        <ecNumber evidence="3">3.2.1.21</ecNumber>
    </recommendedName>
</protein>
<evidence type="ECO:0000313" key="13">
    <source>
        <dbReference type="EMBL" id="RDW61546.1"/>
    </source>
</evidence>